<dbReference type="Gene3D" id="3.40.50.12500">
    <property type="match status" value="1"/>
</dbReference>
<dbReference type="PANTHER" id="PTHR40267:SF1">
    <property type="entry name" value="BLR3294 PROTEIN"/>
    <property type="match status" value="1"/>
</dbReference>
<dbReference type="PANTHER" id="PTHR40267">
    <property type="entry name" value="BLR3294 PROTEIN"/>
    <property type="match status" value="1"/>
</dbReference>
<dbReference type="InterPro" id="IPR053714">
    <property type="entry name" value="Iso_Racemase_Enz_sf"/>
</dbReference>
<accession>A0A124EC37</accession>
<dbReference type="RefSeq" id="WP_058944341.1">
    <property type="nucleotide sequence ID" value="NZ_LNSV01000079.1"/>
</dbReference>
<reference evidence="1 2" key="1">
    <citation type="submission" date="2015-11" db="EMBL/GenBank/DDBJ databases">
        <title>Genome-wide analysis reveals the secondary metabolome in Streptomyces kanasensis ZX01.</title>
        <authorList>
            <person name="Zhang G."/>
            <person name="Han L."/>
            <person name="Feng J."/>
            <person name="Zhang X."/>
        </authorList>
    </citation>
    <scope>NUCLEOTIDE SEQUENCE [LARGE SCALE GENOMIC DNA]</scope>
    <source>
        <strain evidence="1 2">ZX01</strain>
    </source>
</reference>
<name>A0A124EC37_9ACTN</name>
<dbReference type="Proteomes" id="UP000054011">
    <property type="component" value="Unassembled WGS sequence"/>
</dbReference>
<gene>
    <name evidence="1" type="ORF">ATE80_23970</name>
</gene>
<evidence type="ECO:0000313" key="2">
    <source>
        <dbReference type="Proteomes" id="UP000054011"/>
    </source>
</evidence>
<comment type="caution">
    <text evidence="1">The sequence shown here is derived from an EMBL/GenBank/DDBJ whole genome shotgun (WGS) entry which is preliminary data.</text>
</comment>
<dbReference type="Pfam" id="PF17645">
    <property type="entry name" value="Amdase"/>
    <property type="match status" value="1"/>
</dbReference>
<dbReference type="STRING" id="936756.ATE80_23970"/>
<organism evidence="1 2">
    <name type="scientific">Streptomyces kanasensis</name>
    <dbReference type="NCBI Taxonomy" id="936756"/>
    <lineage>
        <taxon>Bacteria</taxon>
        <taxon>Bacillati</taxon>
        <taxon>Actinomycetota</taxon>
        <taxon>Actinomycetes</taxon>
        <taxon>Kitasatosporales</taxon>
        <taxon>Streptomycetaceae</taxon>
        <taxon>Streptomyces</taxon>
    </lineage>
</organism>
<dbReference type="AlphaFoldDB" id="A0A124EC37"/>
<evidence type="ECO:0008006" key="3">
    <source>
        <dbReference type="Google" id="ProtNLM"/>
    </source>
</evidence>
<sequence>MTTVGLLLPEGTPEDDYRRMETLLGGDIRVDSVAYGGPGGGAVSFAAEGERLRLAGADAVVWAAAGASFAPGWEAAHEQARALALSAGVPASSTAIGFTHALRELGATKVAVAGAYPRDTLDGLARFLGAAGVEVVGSGGGSAATPLPELVRAADDPLAEAVLVPDTATPCVAEVAAAEAAVGKPVLTGTQVTVWEGLRLAERRGAWADELGALFARRDARDVGQPAG</sequence>
<dbReference type="EMBL" id="LNSV01000079">
    <property type="protein sequence ID" value="KUH36382.1"/>
    <property type="molecule type" value="Genomic_DNA"/>
</dbReference>
<dbReference type="InterPro" id="IPR026286">
    <property type="entry name" value="MaiA/AMDase"/>
</dbReference>
<evidence type="ECO:0000313" key="1">
    <source>
        <dbReference type="EMBL" id="KUH36382.1"/>
    </source>
</evidence>
<dbReference type="OrthoDB" id="4537983at2"/>
<keyword evidence="2" id="KW-1185">Reference proteome</keyword>
<protein>
    <recommendedName>
        <fullName evidence="3">Decarboxylase</fullName>
    </recommendedName>
</protein>
<proteinExistence type="predicted"/>